<name>A0A0P7XXM7_9HYPH</name>
<comment type="caution">
    <text evidence="2">The sequence shown here is derived from an EMBL/GenBank/DDBJ whole genome shotgun (WGS) entry which is preliminary data.</text>
</comment>
<dbReference type="Proteomes" id="UP000050497">
    <property type="component" value="Unassembled WGS sequence"/>
</dbReference>
<dbReference type="STRING" id="1653334.GA0071312_2213"/>
<gene>
    <name evidence="3" type="ORF">GA0071312_2213</name>
    <name evidence="2" type="ORF">HLUCCO17_02080</name>
</gene>
<proteinExistence type="predicted"/>
<organism evidence="2 4">
    <name type="scientific">Saliniramus fredricksonii</name>
    <dbReference type="NCBI Taxonomy" id="1653334"/>
    <lineage>
        <taxon>Bacteria</taxon>
        <taxon>Pseudomonadati</taxon>
        <taxon>Pseudomonadota</taxon>
        <taxon>Alphaproteobacteria</taxon>
        <taxon>Hyphomicrobiales</taxon>
        <taxon>Salinarimonadaceae</taxon>
        <taxon>Saliniramus</taxon>
    </lineage>
</organism>
<evidence type="ECO:0000259" key="1">
    <source>
        <dbReference type="Pfam" id="PF13439"/>
    </source>
</evidence>
<evidence type="ECO:0000313" key="5">
    <source>
        <dbReference type="Proteomes" id="UP000182800"/>
    </source>
</evidence>
<keyword evidence="5" id="KW-1185">Reference proteome</keyword>
<dbReference type="Pfam" id="PF13439">
    <property type="entry name" value="Glyco_transf_4"/>
    <property type="match status" value="1"/>
</dbReference>
<reference evidence="2 4" key="1">
    <citation type="submission" date="2015-09" db="EMBL/GenBank/DDBJ databases">
        <title>Identification and resolution of microdiversity through metagenomic sequencing of parallel consortia.</title>
        <authorList>
            <person name="Nelson W.C."/>
            <person name="Romine M.F."/>
            <person name="Lindemann S.R."/>
        </authorList>
    </citation>
    <scope>NUCLEOTIDE SEQUENCE [LARGE SCALE GENOMIC DNA]</scope>
    <source>
        <strain evidence="2">HL-109</strain>
    </source>
</reference>
<dbReference type="Pfam" id="PF13692">
    <property type="entry name" value="Glyco_trans_1_4"/>
    <property type="match status" value="1"/>
</dbReference>
<sequence length="392" mass="42603">MSDMETHVAYGPLRILHVFRAPIGGLFRHVIDLACEQAARGHAVGLFFDSSQTNARTDAMIERARPALELGITRVAMTRNPSARDLAALRALARLQRDIGASVLHGHGSKGGLYARALARRHAPDAVRAYTPHGGSFHFGPGNPRHHLYMAAERWMARRTDVFLFESRHVASRFDHYVGATDRPAMIVHNGLYPAEFEPVDNADAAFDLIFIGEMLLAKGVDTLLQAMRLIRQKRGSAPRLLAVGSGPDRVLLMQRASEYGLIEDVTFEDAQPIRDVLARARIMVMPSHAESLPYVVLEAAAAGMPIVSTNVGGIPDILAPCVDTLVEPGDVGALAQAILRQLTEDAAATHSRIEQTRAFLETNFSVASMTDAVLAGYQKGAERRAAAVPSR</sequence>
<dbReference type="AlphaFoldDB" id="A0A0P7XXM7"/>
<keyword evidence="2" id="KW-0808">Transferase</keyword>
<reference evidence="3 5" key="2">
    <citation type="submission" date="2016-08" db="EMBL/GenBank/DDBJ databases">
        <authorList>
            <person name="Varghese N."/>
            <person name="Submissions Spin"/>
        </authorList>
    </citation>
    <scope>NUCLEOTIDE SEQUENCE [LARGE SCALE GENOMIC DNA]</scope>
    <source>
        <strain evidence="3 5">HL-109</strain>
    </source>
</reference>
<evidence type="ECO:0000313" key="2">
    <source>
        <dbReference type="EMBL" id="KPQ12375.1"/>
    </source>
</evidence>
<dbReference type="PATRIC" id="fig|1653334.4.peg.931"/>
<protein>
    <submittedName>
        <fullName evidence="2 3">Glycosyltransferase</fullName>
    </submittedName>
</protein>
<dbReference type="PANTHER" id="PTHR12526:SF630">
    <property type="entry name" value="GLYCOSYLTRANSFERASE"/>
    <property type="match status" value="1"/>
</dbReference>
<dbReference type="Proteomes" id="UP000182800">
    <property type="component" value="Unassembled WGS sequence"/>
</dbReference>
<dbReference type="GO" id="GO:0016757">
    <property type="term" value="F:glycosyltransferase activity"/>
    <property type="evidence" value="ECO:0007669"/>
    <property type="project" value="UniProtKB-ARBA"/>
</dbReference>
<dbReference type="EMBL" id="FMBM01000002">
    <property type="protein sequence ID" value="SCC81277.1"/>
    <property type="molecule type" value="Genomic_DNA"/>
</dbReference>
<feature type="domain" description="Glycosyltransferase subfamily 4-like N-terminal" evidence="1">
    <location>
        <begin position="23"/>
        <end position="192"/>
    </location>
</feature>
<dbReference type="Gene3D" id="3.40.50.2000">
    <property type="entry name" value="Glycogen Phosphorylase B"/>
    <property type="match status" value="2"/>
</dbReference>
<evidence type="ECO:0000313" key="4">
    <source>
        <dbReference type="Proteomes" id="UP000050497"/>
    </source>
</evidence>
<dbReference type="PANTHER" id="PTHR12526">
    <property type="entry name" value="GLYCOSYLTRANSFERASE"/>
    <property type="match status" value="1"/>
</dbReference>
<dbReference type="SUPFAM" id="SSF53756">
    <property type="entry name" value="UDP-Glycosyltransferase/glycogen phosphorylase"/>
    <property type="match status" value="1"/>
</dbReference>
<accession>A0A0P7XXM7</accession>
<dbReference type="OrthoDB" id="9806708at2"/>
<dbReference type="EMBL" id="LJSX01000002">
    <property type="protein sequence ID" value="KPQ12375.1"/>
    <property type="molecule type" value="Genomic_DNA"/>
</dbReference>
<evidence type="ECO:0000313" key="3">
    <source>
        <dbReference type="EMBL" id="SCC81277.1"/>
    </source>
</evidence>
<dbReference type="InterPro" id="IPR028098">
    <property type="entry name" value="Glyco_trans_4-like_N"/>
</dbReference>